<accession>Q7UPJ7</accession>
<dbReference type="InParanoid" id="Q7UPJ7"/>
<reference evidence="1 2" key="1">
    <citation type="journal article" date="2003" name="Proc. Natl. Acad. Sci. U.S.A.">
        <title>Complete genome sequence of the marine planctomycete Pirellula sp. strain 1.</title>
        <authorList>
            <person name="Gloeckner F.O."/>
            <person name="Kube M."/>
            <person name="Bauer M."/>
            <person name="Teeling H."/>
            <person name="Lombardot T."/>
            <person name="Ludwig W."/>
            <person name="Gade D."/>
            <person name="Beck A."/>
            <person name="Borzym K."/>
            <person name="Heitmann K."/>
            <person name="Rabus R."/>
            <person name="Schlesner H."/>
            <person name="Amann R."/>
            <person name="Reinhardt R."/>
        </authorList>
    </citation>
    <scope>NUCLEOTIDE SEQUENCE [LARGE SCALE GENOMIC DNA]</scope>
    <source>
        <strain evidence="2">DSM 10527 / NCIMB 13988 / SH1</strain>
    </source>
</reference>
<gene>
    <name evidence="1" type="ordered locus">RB6898</name>
</gene>
<keyword evidence="2" id="KW-1185">Reference proteome</keyword>
<dbReference type="EMBL" id="BX294145">
    <property type="protein sequence ID" value="CAD75065.1"/>
    <property type="molecule type" value="Genomic_DNA"/>
</dbReference>
<organism evidence="1 2">
    <name type="scientific">Rhodopirellula baltica (strain DSM 10527 / NCIMB 13988 / SH1)</name>
    <dbReference type="NCBI Taxonomy" id="243090"/>
    <lineage>
        <taxon>Bacteria</taxon>
        <taxon>Pseudomonadati</taxon>
        <taxon>Planctomycetota</taxon>
        <taxon>Planctomycetia</taxon>
        <taxon>Pirellulales</taxon>
        <taxon>Pirellulaceae</taxon>
        <taxon>Rhodopirellula</taxon>
    </lineage>
</organism>
<dbReference type="Proteomes" id="UP000001025">
    <property type="component" value="Chromosome"/>
</dbReference>
<dbReference type="STRING" id="243090.RB6898"/>
<dbReference type="HOGENOM" id="CLU_1711820_0_0_0"/>
<dbReference type="KEGG" id="rba:RB6898"/>
<sequence>MDVESSFAGGTIVAIDALVLQKFHRAGPDRPFIVGFRIGRVGEGRRNGCEAGNPDKTCCQPEGRDRTHEPGTQCWVGGRRDVAGAAGLQASLVGKQACMSAAVDARGDYSESSAGNERNSPFKLPSTAASGGIEPFRVLGVAPFCFSIVLSIF</sequence>
<protein>
    <submittedName>
        <fullName evidence="1">Uncharacterized protein</fullName>
    </submittedName>
</protein>
<proteinExistence type="predicted"/>
<dbReference type="EnsemblBacteria" id="CAD75065">
    <property type="protein sequence ID" value="CAD75065"/>
    <property type="gene ID" value="RB6898"/>
</dbReference>
<evidence type="ECO:0000313" key="1">
    <source>
        <dbReference type="EMBL" id="CAD75065.1"/>
    </source>
</evidence>
<dbReference type="AlphaFoldDB" id="Q7UPJ7"/>
<name>Q7UPJ7_RHOBA</name>
<evidence type="ECO:0000313" key="2">
    <source>
        <dbReference type="Proteomes" id="UP000001025"/>
    </source>
</evidence>